<name>A0A835HT68_9MAGN</name>
<evidence type="ECO:0000256" key="3">
    <source>
        <dbReference type="ARBA" id="ARBA00022741"/>
    </source>
</evidence>
<keyword evidence="10" id="KW-1185">Reference proteome</keyword>
<dbReference type="Gene3D" id="3.30.200.20">
    <property type="entry name" value="Phosphorylase Kinase, domain 1"/>
    <property type="match status" value="1"/>
</dbReference>
<keyword evidence="7" id="KW-1133">Transmembrane helix</keyword>
<protein>
    <recommendedName>
        <fullName evidence="8">Protein kinase domain-containing protein</fullName>
    </recommendedName>
</protein>
<keyword evidence="5 6" id="KW-0067">ATP-binding</keyword>
<dbReference type="Gene3D" id="1.10.510.10">
    <property type="entry name" value="Transferase(Phosphotransferase) domain 1"/>
    <property type="match status" value="1"/>
</dbReference>
<keyword evidence="4" id="KW-0418">Kinase</keyword>
<evidence type="ECO:0000256" key="7">
    <source>
        <dbReference type="SAM" id="Phobius"/>
    </source>
</evidence>
<dbReference type="GO" id="GO:0005524">
    <property type="term" value="F:ATP binding"/>
    <property type="evidence" value="ECO:0007669"/>
    <property type="project" value="UniProtKB-UniRule"/>
</dbReference>
<comment type="caution">
    <text evidence="9">The sequence shown here is derived from an EMBL/GenBank/DDBJ whole genome shotgun (WGS) entry which is preliminary data.</text>
</comment>
<feature type="binding site" evidence="6">
    <location>
        <position position="62"/>
    </location>
    <ligand>
        <name>ATP</name>
        <dbReference type="ChEBI" id="CHEBI:30616"/>
    </ligand>
</feature>
<keyword evidence="7" id="KW-0812">Transmembrane</keyword>
<gene>
    <name evidence="9" type="ORF">IFM89_038026</name>
</gene>
<keyword evidence="2" id="KW-0808">Transferase</keyword>
<evidence type="ECO:0000256" key="1">
    <source>
        <dbReference type="ARBA" id="ARBA00022527"/>
    </source>
</evidence>
<keyword evidence="7" id="KW-0472">Membrane</keyword>
<evidence type="ECO:0000259" key="8">
    <source>
        <dbReference type="PROSITE" id="PS50011"/>
    </source>
</evidence>
<evidence type="ECO:0000256" key="4">
    <source>
        <dbReference type="ARBA" id="ARBA00022777"/>
    </source>
</evidence>
<dbReference type="OrthoDB" id="40902at2759"/>
<dbReference type="InterPro" id="IPR050205">
    <property type="entry name" value="CDPK_Ser/Thr_kinases"/>
</dbReference>
<dbReference type="SMART" id="SM00220">
    <property type="entry name" value="S_TKc"/>
    <property type="match status" value="1"/>
</dbReference>
<dbReference type="InterPro" id="IPR017441">
    <property type="entry name" value="Protein_kinase_ATP_BS"/>
</dbReference>
<organism evidence="9 10">
    <name type="scientific">Coptis chinensis</name>
    <dbReference type="NCBI Taxonomy" id="261450"/>
    <lineage>
        <taxon>Eukaryota</taxon>
        <taxon>Viridiplantae</taxon>
        <taxon>Streptophyta</taxon>
        <taxon>Embryophyta</taxon>
        <taxon>Tracheophyta</taxon>
        <taxon>Spermatophyta</taxon>
        <taxon>Magnoliopsida</taxon>
        <taxon>Ranunculales</taxon>
        <taxon>Ranunculaceae</taxon>
        <taxon>Coptidoideae</taxon>
        <taxon>Coptis</taxon>
    </lineage>
</organism>
<keyword evidence="3 6" id="KW-0547">Nucleotide-binding</keyword>
<sequence>MTHRGVEFSYIRCNTILDTKHIANFEEQYELGDQLGWGQFGIIRSCSDKLTGEVLACKSIAKERLVTAEDLRSIKLEIEIMARLSCYPNVVDIKAVYDDENYVHLVMELSAGGELFHRLEKHGQSLQGTVGNPFYIAPEVLVGGYNEAAVVWSVGVILYILLSGMPPFWGKTKSRIFNSVRASNL</sequence>
<dbReference type="Pfam" id="PF00069">
    <property type="entry name" value="Pkinase"/>
    <property type="match status" value="2"/>
</dbReference>
<proteinExistence type="predicted"/>
<evidence type="ECO:0000256" key="5">
    <source>
        <dbReference type="ARBA" id="ARBA00022840"/>
    </source>
</evidence>
<dbReference type="GO" id="GO:0004674">
    <property type="term" value="F:protein serine/threonine kinase activity"/>
    <property type="evidence" value="ECO:0007669"/>
    <property type="project" value="UniProtKB-KW"/>
</dbReference>
<dbReference type="Proteomes" id="UP000631114">
    <property type="component" value="Unassembled WGS sequence"/>
</dbReference>
<evidence type="ECO:0000256" key="6">
    <source>
        <dbReference type="PROSITE-ProRule" id="PRU10141"/>
    </source>
</evidence>
<dbReference type="AlphaFoldDB" id="A0A835HT68"/>
<dbReference type="InterPro" id="IPR011009">
    <property type="entry name" value="Kinase-like_dom_sf"/>
</dbReference>
<dbReference type="InterPro" id="IPR000719">
    <property type="entry name" value="Prot_kinase_dom"/>
</dbReference>
<keyword evidence="1" id="KW-0723">Serine/threonine-protein kinase</keyword>
<dbReference type="PROSITE" id="PS00107">
    <property type="entry name" value="PROTEIN_KINASE_ATP"/>
    <property type="match status" value="1"/>
</dbReference>
<dbReference type="FunFam" id="3.30.200.20:FF:000042">
    <property type="entry name" value="Aurora kinase A"/>
    <property type="match status" value="1"/>
</dbReference>
<evidence type="ECO:0000313" key="10">
    <source>
        <dbReference type="Proteomes" id="UP000631114"/>
    </source>
</evidence>
<dbReference type="PANTHER" id="PTHR24349">
    <property type="entry name" value="SERINE/THREONINE-PROTEIN KINASE"/>
    <property type="match status" value="1"/>
</dbReference>
<evidence type="ECO:0000256" key="2">
    <source>
        <dbReference type="ARBA" id="ARBA00022679"/>
    </source>
</evidence>
<dbReference type="PROSITE" id="PS50011">
    <property type="entry name" value="PROTEIN_KINASE_DOM"/>
    <property type="match status" value="1"/>
</dbReference>
<feature type="transmembrane region" description="Helical" evidence="7">
    <location>
        <begin position="149"/>
        <end position="169"/>
    </location>
</feature>
<dbReference type="EMBL" id="JADFTS010000006">
    <property type="protein sequence ID" value="KAF9603843.1"/>
    <property type="molecule type" value="Genomic_DNA"/>
</dbReference>
<reference evidence="9 10" key="1">
    <citation type="submission" date="2020-10" db="EMBL/GenBank/DDBJ databases">
        <title>The Coptis chinensis genome and diversification of protoberbering-type alkaloids.</title>
        <authorList>
            <person name="Wang B."/>
            <person name="Shu S."/>
            <person name="Song C."/>
            <person name="Liu Y."/>
        </authorList>
    </citation>
    <scope>NUCLEOTIDE SEQUENCE [LARGE SCALE GENOMIC DNA]</scope>
    <source>
        <strain evidence="9">HL-2020</strain>
        <tissue evidence="9">Leaf</tissue>
    </source>
</reference>
<accession>A0A835HT68</accession>
<evidence type="ECO:0000313" key="9">
    <source>
        <dbReference type="EMBL" id="KAF9603843.1"/>
    </source>
</evidence>
<feature type="domain" description="Protein kinase" evidence="8">
    <location>
        <begin position="29"/>
        <end position="185"/>
    </location>
</feature>
<dbReference type="SUPFAM" id="SSF56112">
    <property type="entry name" value="Protein kinase-like (PK-like)"/>
    <property type="match status" value="1"/>
</dbReference>